<evidence type="ECO:0000256" key="1">
    <source>
        <dbReference type="SAM" id="MobiDB-lite"/>
    </source>
</evidence>
<reference evidence="2 3" key="1">
    <citation type="submission" date="2021-06" db="EMBL/GenBank/DDBJ databases">
        <title>Caerostris extrusa draft genome.</title>
        <authorList>
            <person name="Kono N."/>
            <person name="Arakawa K."/>
        </authorList>
    </citation>
    <scope>NUCLEOTIDE SEQUENCE [LARGE SCALE GENOMIC DNA]</scope>
</reference>
<gene>
    <name evidence="2" type="ORF">CEXT_293851</name>
</gene>
<dbReference type="AlphaFoldDB" id="A0AAV4XHF5"/>
<protein>
    <submittedName>
        <fullName evidence="2">Uncharacterized protein</fullName>
    </submittedName>
</protein>
<feature type="compositionally biased region" description="Polar residues" evidence="1">
    <location>
        <begin position="1"/>
        <end position="26"/>
    </location>
</feature>
<sequence>MGNRQSKPSPGSPAKTISSPPRSKSPTPDYISELPTHLQGQQSLLRNIEESLLILFLRASWANLQLSCSFAPNFLREVGCNIGKKRAPVKIGCEKIEVFFF</sequence>
<dbReference type="EMBL" id="BPLR01017653">
    <property type="protein sequence ID" value="GIY93375.1"/>
    <property type="molecule type" value="Genomic_DNA"/>
</dbReference>
<feature type="region of interest" description="Disordered" evidence="1">
    <location>
        <begin position="1"/>
        <end position="33"/>
    </location>
</feature>
<organism evidence="2 3">
    <name type="scientific">Caerostris extrusa</name>
    <name type="common">Bark spider</name>
    <name type="synonym">Caerostris bankana</name>
    <dbReference type="NCBI Taxonomy" id="172846"/>
    <lineage>
        <taxon>Eukaryota</taxon>
        <taxon>Metazoa</taxon>
        <taxon>Ecdysozoa</taxon>
        <taxon>Arthropoda</taxon>
        <taxon>Chelicerata</taxon>
        <taxon>Arachnida</taxon>
        <taxon>Araneae</taxon>
        <taxon>Araneomorphae</taxon>
        <taxon>Entelegynae</taxon>
        <taxon>Araneoidea</taxon>
        <taxon>Araneidae</taxon>
        <taxon>Caerostris</taxon>
    </lineage>
</organism>
<evidence type="ECO:0000313" key="3">
    <source>
        <dbReference type="Proteomes" id="UP001054945"/>
    </source>
</evidence>
<proteinExistence type="predicted"/>
<accession>A0AAV4XHF5</accession>
<dbReference type="Proteomes" id="UP001054945">
    <property type="component" value="Unassembled WGS sequence"/>
</dbReference>
<keyword evidence="3" id="KW-1185">Reference proteome</keyword>
<name>A0AAV4XHF5_CAEEX</name>
<comment type="caution">
    <text evidence="2">The sequence shown here is derived from an EMBL/GenBank/DDBJ whole genome shotgun (WGS) entry which is preliminary data.</text>
</comment>
<evidence type="ECO:0000313" key="2">
    <source>
        <dbReference type="EMBL" id="GIY93375.1"/>
    </source>
</evidence>